<evidence type="ECO:0000256" key="1">
    <source>
        <dbReference type="SAM" id="MobiDB-lite"/>
    </source>
</evidence>
<dbReference type="OrthoDB" id="5951731at2759"/>
<dbReference type="AlphaFoldDB" id="A0A1Y2C121"/>
<dbReference type="EMBL" id="MCGO01000034">
    <property type="protein sequence ID" value="ORY40719.1"/>
    <property type="molecule type" value="Genomic_DNA"/>
</dbReference>
<gene>
    <name evidence="2" type="ORF">BCR33DRAFT_357326</name>
</gene>
<reference evidence="2 3" key="1">
    <citation type="submission" date="2016-07" db="EMBL/GenBank/DDBJ databases">
        <title>Pervasive Adenine N6-methylation of Active Genes in Fungi.</title>
        <authorList>
            <consortium name="DOE Joint Genome Institute"/>
            <person name="Mondo S.J."/>
            <person name="Dannebaum R.O."/>
            <person name="Kuo R.C."/>
            <person name="Labutti K."/>
            <person name="Haridas S."/>
            <person name="Kuo A."/>
            <person name="Salamov A."/>
            <person name="Ahrendt S.R."/>
            <person name="Lipzen A."/>
            <person name="Sullivan W."/>
            <person name="Andreopoulos W.B."/>
            <person name="Clum A."/>
            <person name="Lindquist E."/>
            <person name="Daum C."/>
            <person name="Ramamoorthy G.K."/>
            <person name="Gryganskyi A."/>
            <person name="Culley D."/>
            <person name="Magnuson J.K."/>
            <person name="James T.Y."/>
            <person name="O'Malley M.A."/>
            <person name="Stajich J.E."/>
            <person name="Spatafora J.W."/>
            <person name="Visel A."/>
            <person name="Grigoriev I.V."/>
        </authorList>
    </citation>
    <scope>NUCLEOTIDE SEQUENCE [LARGE SCALE GENOMIC DNA]</scope>
    <source>
        <strain evidence="2 3">JEL800</strain>
    </source>
</reference>
<comment type="caution">
    <text evidence="2">The sequence shown here is derived from an EMBL/GenBank/DDBJ whole genome shotgun (WGS) entry which is preliminary data.</text>
</comment>
<dbReference type="Gene3D" id="2.60.120.260">
    <property type="entry name" value="Galactose-binding domain-like"/>
    <property type="match status" value="1"/>
</dbReference>
<evidence type="ECO:0008006" key="4">
    <source>
        <dbReference type="Google" id="ProtNLM"/>
    </source>
</evidence>
<keyword evidence="3" id="KW-1185">Reference proteome</keyword>
<name>A0A1Y2C121_9FUNG</name>
<accession>A0A1Y2C121</accession>
<evidence type="ECO:0000313" key="2">
    <source>
        <dbReference type="EMBL" id="ORY40719.1"/>
    </source>
</evidence>
<dbReference type="Proteomes" id="UP000193642">
    <property type="component" value="Unassembled WGS sequence"/>
</dbReference>
<feature type="region of interest" description="Disordered" evidence="1">
    <location>
        <begin position="1"/>
        <end position="29"/>
    </location>
</feature>
<proteinExistence type="predicted"/>
<organism evidence="2 3">
    <name type="scientific">Rhizoclosmatium globosum</name>
    <dbReference type="NCBI Taxonomy" id="329046"/>
    <lineage>
        <taxon>Eukaryota</taxon>
        <taxon>Fungi</taxon>
        <taxon>Fungi incertae sedis</taxon>
        <taxon>Chytridiomycota</taxon>
        <taxon>Chytridiomycota incertae sedis</taxon>
        <taxon>Chytridiomycetes</taxon>
        <taxon>Chytridiales</taxon>
        <taxon>Chytriomycetaceae</taxon>
        <taxon>Rhizoclosmatium</taxon>
    </lineage>
</organism>
<dbReference type="Pfam" id="PF23106">
    <property type="entry name" value="EGF_Teneurin"/>
    <property type="match status" value="1"/>
</dbReference>
<sequence>MKSRTQQEEEEKQPLISTEDRHQDCPVKTTSCRDASSVSSKCVFGRKLAMIGLGLAVVASALCYMTDSNGTPIRYQLYNFYDSIFGGYGSDNPTFACSGHGIKVYGDKCLCDLGYSGEECSDVYPTGTTPTCTTTVELKNNNQITK</sequence>
<evidence type="ECO:0000313" key="3">
    <source>
        <dbReference type="Proteomes" id="UP000193642"/>
    </source>
</evidence>
<protein>
    <recommendedName>
        <fullName evidence="4">EGF-like domain-containing protein</fullName>
    </recommendedName>
</protein>